<evidence type="ECO:0000256" key="1">
    <source>
        <dbReference type="SAM" id="MobiDB-lite"/>
    </source>
</evidence>
<protein>
    <submittedName>
        <fullName evidence="2">Uncharacterized protein</fullName>
    </submittedName>
</protein>
<evidence type="ECO:0000313" key="2">
    <source>
        <dbReference type="EMBL" id="RMX40001.1"/>
    </source>
</evidence>
<comment type="caution">
    <text evidence="2">The sequence shown here is derived from an EMBL/GenBank/DDBJ whole genome shotgun (WGS) entry which is preliminary data.</text>
</comment>
<evidence type="ECO:0000313" key="3">
    <source>
        <dbReference type="Proteomes" id="UP000275408"/>
    </source>
</evidence>
<dbReference type="EMBL" id="RCHS01003692">
    <property type="protein sequence ID" value="RMX40001.1"/>
    <property type="molecule type" value="Genomic_DNA"/>
</dbReference>
<accession>A0A3M6TF86</accession>
<reference evidence="2 3" key="1">
    <citation type="journal article" date="2018" name="Sci. Rep.">
        <title>Comparative analysis of the Pocillopora damicornis genome highlights role of immune system in coral evolution.</title>
        <authorList>
            <person name="Cunning R."/>
            <person name="Bay R.A."/>
            <person name="Gillette P."/>
            <person name="Baker A.C."/>
            <person name="Traylor-Knowles N."/>
        </authorList>
    </citation>
    <scope>NUCLEOTIDE SEQUENCE [LARGE SCALE GENOMIC DNA]</scope>
    <source>
        <strain evidence="2">RSMAS</strain>
        <tissue evidence="2">Whole animal</tissue>
    </source>
</reference>
<dbReference type="Proteomes" id="UP000275408">
    <property type="component" value="Unassembled WGS sequence"/>
</dbReference>
<keyword evidence="3" id="KW-1185">Reference proteome</keyword>
<name>A0A3M6TF86_POCDA</name>
<gene>
    <name evidence="2" type="ORF">pdam_00017278</name>
</gene>
<organism evidence="2 3">
    <name type="scientific">Pocillopora damicornis</name>
    <name type="common">Cauliflower coral</name>
    <name type="synonym">Millepora damicornis</name>
    <dbReference type="NCBI Taxonomy" id="46731"/>
    <lineage>
        <taxon>Eukaryota</taxon>
        <taxon>Metazoa</taxon>
        <taxon>Cnidaria</taxon>
        <taxon>Anthozoa</taxon>
        <taxon>Hexacorallia</taxon>
        <taxon>Scleractinia</taxon>
        <taxon>Astrocoeniina</taxon>
        <taxon>Pocilloporidae</taxon>
        <taxon>Pocillopora</taxon>
    </lineage>
</organism>
<dbReference type="AlphaFoldDB" id="A0A3M6TF86"/>
<proteinExistence type="predicted"/>
<feature type="region of interest" description="Disordered" evidence="1">
    <location>
        <begin position="218"/>
        <end position="241"/>
    </location>
</feature>
<sequence>MSEASEGCALEDKASCTRVSAENNIRRRFVGTKSNAGKTTEKLAFILPHFYYCTMVWHFSGKKDSDKLDLLNKRILRFIFKDFNSEYNNLLKRAGTVNLKDKRLQNMILTIFKCLHFPDYPRYLKDMFRLRSSTYSLRGHNILCFPKPLTTSYGINSFSYLAAISWNSLPDHHRIISDFTSFRRLLSTGKQPGRESMNVQVDKQLRENLLAEDQKQNFQHQIGSSSQIRAGKNVSINGTTK</sequence>